<keyword evidence="3" id="KW-0479">Metal-binding</keyword>
<dbReference type="PANTHER" id="PTHR46193:SF18">
    <property type="entry name" value="HEXITOL PHOSPHATASE B"/>
    <property type="match status" value="1"/>
</dbReference>
<evidence type="ECO:0000256" key="2">
    <source>
        <dbReference type="ARBA" id="ARBA00006171"/>
    </source>
</evidence>
<protein>
    <submittedName>
        <fullName evidence="7">HAD family phosphatase</fullName>
    </submittedName>
</protein>
<evidence type="ECO:0000313" key="7">
    <source>
        <dbReference type="EMBL" id="WTU78105.1"/>
    </source>
</evidence>
<dbReference type="PRINTS" id="PR00413">
    <property type="entry name" value="HADHALOGNASE"/>
</dbReference>
<accession>A0AAU2JZR6</accession>
<dbReference type="InterPro" id="IPR051600">
    <property type="entry name" value="Beta-PGM-like"/>
</dbReference>
<dbReference type="Gene3D" id="1.10.150.240">
    <property type="entry name" value="Putative phosphatase, domain 2"/>
    <property type="match status" value="1"/>
</dbReference>
<evidence type="ECO:0000256" key="6">
    <source>
        <dbReference type="SAM" id="MobiDB-lite"/>
    </source>
</evidence>
<gene>
    <name evidence="7" type="ORF">OG327_35065</name>
</gene>
<dbReference type="SUPFAM" id="SSF56784">
    <property type="entry name" value="HAD-like"/>
    <property type="match status" value="1"/>
</dbReference>
<feature type="compositionally biased region" description="Gly residues" evidence="6">
    <location>
        <begin position="200"/>
        <end position="214"/>
    </location>
</feature>
<organism evidence="7">
    <name type="scientific">Streptomyces sp. NBC_00049</name>
    <dbReference type="NCBI Taxonomy" id="2903617"/>
    <lineage>
        <taxon>Bacteria</taxon>
        <taxon>Bacillati</taxon>
        <taxon>Actinomycetota</taxon>
        <taxon>Actinomycetes</taxon>
        <taxon>Kitasatosporales</taxon>
        <taxon>Streptomycetaceae</taxon>
        <taxon>Streptomyces</taxon>
    </lineage>
</organism>
<name>A0AAU2JZR6_9ACTN</name>
<dbReference type="SFLD" id="SFLDS00003">
    <property type="entry name" value="Haloacid_Dehalogenase"/>
    <property type="match status" value="1"/>
</dbReference>
<dbReference type="AlphaFoldDB" id="A0AAU2JZR6"/>
<dbReference type="InterPro" id="IPR023214">
    <property type="entry name" value="HAD_sf"/>
</dbReference>
<dbReference type="NCBIfam" id="TIGR01509">
    <property type="entry name" value="HAD-SF-IA-v3"/>
    <property type="match status" value="1"/>
</dbReference>
<feature type="compositionally biased region" description="Pro residues" evidence="6">
    <location>
        <begin position="242"/>
        <end position="253"/>
    </location>
</feature>
<comment type="cofactor">
    <cofactor evidence="1">
        <name>Mg(2+)</name>
        <dbReference type="ChEBI" id="CHEBI:18420"/>
    </cofactor>
</comment>
<dbReference type="CDD" id="cd07505">
    <property type="entry name" value="HAD_BPGM-like"/>
    <property type="match status" value="1"/>
</dbReference>
<dbReference type="GO" id="GO:0003824">
    <property type="term" value="F:catalytic activity"/>
    <property type="evidence" value="ECO:0007669"/>
    <property type="project" value="UniProtKB-ARBA"/>
</dbReference>
<keyword evidence="5" id="KW-0119">Carbohydrate metabolism</keyword>
<keyword evidence="4" id="KW-0460">Magnesium</keyword>
<dbReference type="Gene3D" id="3.40.50.1000">
    <property type="entry name" value="HAD superfamily/HAD-like"/>
    <property type="match status" value="1"/>
</dbReference>
<dbReference type="EMBL" id="CP108264">
    <property type="protein sequence ID" value="WTU78105.1"/>
    <property type="molecule type" value="Genomic_DNA"/>
</dbReference>
<sequence length="253" mass="26049">MRAVLFDMDGTLVDTEPLWWRATEAVAESLGYDLTEADVPAVLGRSAADTAGYLYAVTGGRSTAPGIAADLLAGFHERVARGPEPLPGALELLHALTAAGVPLGLVSASSREIVDLVLPYLGPHRFAVTVADGETPRTKPHPDPYLAAAAALGVDPRSCVAVEDSPTGLASAEAAGCSVLVVPSTVPVLPAHRRRPGPADRGGSGPAPLPGGGLSPRPARHHDEGAGRAPRPARRRTVSPARPVPAGWPRPCR</sequence>
<dbReference type="SFLD" id="SFLDG01129">
    <property type="entry name" value="C1.5:_HAD__Beta-PGM__Phosphata"/>
    <property type="match status" value="1"/>
</dbReference>
<feature type="region of interest" description="Disordered" evidence="6">
    <location>
        <begin position="189"/>
        <end position="253"/>
    </location>
</feature>
<dbReference type="GO" id="GO:0046872">
    <property type="term" value="F:metal ion binding"/>
    <property type="evidence" value="ECO:0007669"/>
    <property type="project" value="UniProtKB-KW"/>
</dbReference>
<comment type="similarity">
    <text evidence="2">Belongs to the HAD-like hydrolase superfamily. CbbY/CbbZ/Gph/YieH family.</text>
</comment>
<reference evidence="7" key="1">
    <citation type="submission" date="2022-10" db="EMBL/GenBank/DDBJ databases">
        <title>The complete genomes of actinobacterial strains from the NBC collection.</title>
        <authorList>
            <person name="Joergensen T.S."/>
            <person name="Alvarez Arevalo M."/>
            <person name="Sterndorff E.B."/>
            <person name="Faurdal D."/>
            <person name="Vuksanovic O."/>
            <person name="Mourched A.-S."/>
            <person name="Charusanti P."/>
            <person name="Shaw S."/>
            <person name="Blin K."/>
            <person name="Weber T."/>
        </authorList>
    </citation>
    <scope>NUCLEOTIDE SEQUENCE</scope>
    <source>
        <strain evidence="7">NBC_00049</strain>
    </source>
</reference>
<evidence type="ECO:0000256" key="4">
    <source>
        <dbReference type="ARBA" id="ARBA00022842"/>
    </source>
</evidence>
<dbReference type="InterPro" id="IPR006439">
    <property type="entry name" value="HAD-SF_hydro_IA"/>
</dbReference>
<dbReference type="InterPro" id="IPR036412">
    <property type="entry name" value="HAD-like_sf"/>
</dbReference>
<evidence type="ECO:0000256" key="1">
    <source>
        <dbReference type="ARBA" id="ARBA00001946"/>
    </source>
</evidence>
<evidence type="ECO:0000256" key="5">
    <source>
        <dbReference type="ARBA" id="ARBA00023277"/>
    </source>
</evidence>
<proteinExistence type="inferred from homology"/>
<dbReference type="PANTHER" id="PTHR46193">
    <property type="entry name" value="6-PHOSPHOGLUCONATE PHOSPHATASE"/>
    <property type="match status" value="1"/>
</dbReference>
<dbReference type="InterPro" id="IPR023198">
    <property type="entry name" value="PGP-like_dom2"/>
</dbReference>
<dbReference type="Pfam" id="PF00702">
    <property type="entry name" value="Hydrolase"/>
    <property type="match status" value="1"/>
</dbReference>
<evidence type="ECO:0000256" key="3">
    <source>
        <dbReference type="ARBA" id="ARBA00022723"/>
    </source>
</evidence>